<dbReference type="Gene3D" id="1.10.260.40">
    <property type="entry name" value="lambda repressor-like DNA-binding domains"/>
    <property type="match status" value="1"/>
</dbReference>
<evidence type="ECO:0000256" key="2">
    <source>
        <dbReference type="ARBA" id="ARBA00023125"/>
    </source>
</evidence>
<dbReference type="PROSITE" id="PS50932">
    <property type="entry name" value="HTH_LACI_2"/>
    <property type="match status" value="1"/>
</dbReference>
<dbReference type="Gene3D" id="3.40.50.2300">
    <property type="match status" value="2"/>
</dbReference>
<dbReference type="CDD" id="cd06267">
    <property type="entry name" value="PBP1_LacI_sugar_binding-like"/>
    <property type="match status" value="1"/>
</dbReference>
<evidence type="ECO:0000256" key="1">
    <source>
        <dbReference type="ARBA" id="ARBA00023015"/>
    </source>
</evidence>
<keyword evidence="1" id="KW-0805">Transcription regulation</keyword>
<name>A0ABZ3C5Z3_9ACTN</name>
<evidence type="ECO:0000259" key="4">
    <source>
        <dbReference type="PROSITE" id="PS50932"/>
    </source>
</evidence>
<proteinExistence type="predicted"/>
<dbReference type="Pfam" id="PF00356">
    <property type="entry name" value="LacI"/>
    <property type="match status" value="1"/>
</dbReference>
<protein>
    <submittedName>
        <fullName evidence="5">LacI family DNA-binding transcriptional regulator</fullName>
    </submittedName>
</protein>
<keyword evidence="6" id="KW-1185">Reference proteome</keyword>
<dbReference type="Proteomes" id="UP001434337">
    <property type="component" value="Chromosome"/>
</dbReference>
<keyword evidence="3" id="KW-0804">Transcription</keyword>
<dbReference type="EMBL" id="CP115965">
    <property type="protein sequence ID" value="WZW98046.1"/>
    <property type="molecule type" value="Genomic_DNA"/>
</dbReference>
<evidence type="ECO:0000313" key="5">
    <source>
        <dbReference type="EMBL" id="WZW98046.1"/>
    </source>
</evidence>
<dbReference type="InterPro" id="IPR010982">
    <property type="entry name" value="Lambda_DNA-bd_dom_sf"/>
</dbReference>
<evidence type="ECO:0000256" key="3">
    <source>
        <dbReference type="ARBA" id="ARBA00023163"/>
    </source>
</evidence>
<dbReference type="SUPFAM" id="SSF47413">
    <property type="entry name" value="lambda repressor-like DNA-binding domains"/>
    <property type="match status" value="1"/>
</dbReference>
<sequence length="341" mass="35571">MARRVTIVDVAREAGVAISTVSAALNGRDGVAPTTRERVLEAAQRMGWVPSMQGRSLVSRRAWAVGLLLQRPASVLEADPFFAGFLGGVETVLDPAGHALVLMLAATPEKVLERMPRWALGGVVDGVFLTDVQADDPRFAMVEELALPAVAINVTPPGGAASSVTQDHHSGLRDLMAHVLSLGHERVAHLAGPAAFVHSGEREQVWRDALAEAGLPPGPLVRGDFSTESGAKAADALLDLPEPPTAVVCANDLMAIGLVSRAGARRVRVPQELSVTGFDGIRLASYISPPLTTVRTSPHHLGSRAAELLLDRIAGGAVEHAHIEPAGLVLAGSTAPPPPGH</sequence>
<dbReference type="RefSeq" id="WP_232549847.1">
    <property type="nucleotide sequence ID" value="NZ_CP115965.1"/>
</dbReference>
<dbReference type="SMART" id="SM00354">
    <property type="entry name" value="HTH_LACI"/>
    <property type="match status" value="1"/>
</dbReference>
<accession>A0ABZ3C5Z3</accession>
<dbReference type="Pfam" id="PF13377">
    <property type="entry name" value="Peripla_BP_3"/>
    <property type="match status" value="1"/>
</dbReference>
<dbReference type="InterPro" id="IPR046335">
    <property type="entry name" value="LacI/GalR-like_sensor"/>
</dbReference>
<evidence type="ECO:0000313" key="6">
    <source>
        <dbReference type="Proteomes" id="UP001434337"/>
    </source>
</evidence>
<dbReference type="PANTHER" id="PTHR30146">
    <property type="entry name" value="LACI-RELATED TRANSCRIPTIONAL REPRESSOR"/>
    <property type="match status" value="1"/>
</dbReference>
<dbReference type="InterPro" id="IPR028082">
    <property type="entry name" value="Peripla_BP_I"/>
</dbReference>
<dbReference type="PANTHER" id="PTHR30146:SF155">
    <property type="entry name" value="ALANINE RACEMASE"/>
    <property type="match status" value="1"/>
</dbReference>
<feature type="domain" description="HTH lacI-type" evidence="4">
    <location>
        <begin position="5"/>
        <end position="59"/>
    </location>
</feature>
<gene>
    <name evidence="5" type="ORF">PCC79_14275</name>
</gene>
<dbReference type="SUPFAM" id="SSF53822">
    <property type="entry name" value="Periplasmic binding protein-like I"/>
    <property type="match status" value="1"/>
</dbReference>
<organism evidence="5 6">
    <name type="scientific">Propioniciclava soli</name>
    <dbReference type="NCBI Taxonomy" id="2775081"/>
    <lineage>
        <taxon>Bacteria</taxon>
        <taxon>Bacillati</taxon>
        <taxon>Actinomycetota</taxon>
        <taxon>Actinomycetes</taxon>
        <taxon>Propionibacteriales</taxon>
        <taxon>Propionibacteriaceae</taxon>
        <taxon>Propioniciclava</taxon>
    </lineage>
</organism>
<reference evidence="5 6" key="1">
    <citation type="journal article" date="2023" name="Environ Microbiome">
        <title>A coral-associated actinobacterium mitigates coral bleaching under heat stress.</title>
        <authorList>
            <person name="Li J."/>
            <person name="Zou Y."/>
            <person name="Li Q."/>
            <person name="Zhang J."/>
            <person name="Bourne D.G."/>
            <person name="Lyu Y."/>
            <person name="Liu C."/>
            <person name="Zhang S."/>
        </authorList>
    </citation>
    <scope>NUCLEOTIDE SEQUENCE [LARGE SCALE GENOMIC DNA]</scope>
    <source>
        <strain evidence="5 6">SCSIO 13291</strain>
    </source>
</reference>
<dbReference type="CDD" id="cd01392">
    <property type="entry name" value="HTH_LacI"/>
    <property type="match status" value="1"/>
</dbReference>
<dbReference type="GO" id="GO:0003677">
    <property type="term" value="F:DNA binding"/>
    <property type="evidence" value="ECO:0007669"/>
    <property type="project" value="UniProtKB-KW"/>
</dbReference>
<keyword evidence="2 5" id="KW-0238">DNA-binding</keyword>
<dbReference type="InterPro" id="IPR000843">
    <property type="entry name" value="HTH_LacI"/>
</dbReference>